<dbReference type="GeneID" id="28734888"/>
<comment type="caution">
    <text evidence="2">The sequence shown here is derived from an EMBL/GenBank/DDBJ whole genome shotgun (WGS) entry which is preliminary data.</text>
</comment>
<accession>A0A0N1NW96</accession>
<gene>
    <name evidence="2" type="ORF">AB675_2993</name>
</gene>
<keyword evidence="3" id="KW-1185">Reference proteome</keyword>
<dbReference type="Proteomes" id="UP000038010">
    <property type="component" value="Unassembled WGS sequence"/>
</dbReference>
<organism evidence="2 3">
    <name type="scientific">Cyphellophora attinorum</name>
    <dbReference type="NCBI Taxonomy" id="1664694"/>
    <lineage>
        <taxon>Eukaryota</taxon>
        <taxon>Fungi</taxon>
        <taxon>Dikarya</taxon>
        <taxon>Ascomycota</taxon>
        <taxon>Pezizomycotina</taxon>
        <taxon>Eurotiomycetes</taxon>
        <taxon>Chaetothyriomycetidae</taxon>
        <taxon>Chaetothyriales</taxon>
        <taxon>Cyphellophoraceae</taxon>
        <taxon>Cyphellophora</taxon>
    </lineage>
</organism>
<evidence type="ECO:0000313" key="2">
    <source>
        <dbReference type="EMBL" id="KPI36425.1"/>
    </source>
</evidence>
<dbReference type="RefSeq" id="XP_017996388.1">
    <property type="nucleotide sequence ID" value="XM_018143008.1"/>
</dbReference>
<evidence type="ECO:0000313" key="3">
    <source>
        <dbReference type="Proteomes" id="UP000038010"/>
    </source>
</evidence>
<name>A0A0N1NW96_9EURO</name>
<dbReference type="VEuPathDB" id="FungiDB:AB675_2993"/>
<sequence length="139" mass="13818">MQTIIVQHSAYLRTPPAATRLIDKVADSPGVHDMPPAIFMDHTPSFEQALPGAWLPATAPDEPLVGGVAGVPDVLEEAAGAGAGLLGLEPPAGGALSVGGELLVGGVLPVAGLELPPGTELTPEGKGAEPEANEPGTPV</sequence>
<evidence type="ECO:0000256" key="1">
    <source>
        <dbReference type="SAM" id="MobiDB-lite"/>
    </source>
</evidence>
<dbReference type="EMBL" id="LFJN01000031">
    <property type="protein sequence ID" value="KPI36425.1"/>
    <property type="molecule type" value="Genomic_DNA"/>
</dbReference>
<feature type="region of interest" description="Disordered" evidence="1">
    <location>
        <begin position="115"/>
        <end position="139"/>
    </location>
</feature>
<proteinExistence type="predicted"/>
<reference evidence="2 3" key="1">
    <citation type="submission" date="2015-06" db="EMBL/GenBank/DDBJ databases">
        <title>Draft genome of the ant-associated black yeast Phialophora attae CBS 131958.</title>
        <authorList>
            <person name="Moreno L.F."/>
            <person name="Stielow B.J."/>
            <person name="de Hoog S."/>
            <person name="Vicente V.A."/>
            <person name="Weiss V.A."/>
            <person name="de Vries M."/>
            <person name="Cruz L.M."/>
            <person name="Souza E.M."/>
        </authorList>
    </citation>
    <scope>NUCLEOTIDE SEQUENCE [LARGE SCALE GENOMIC DNA]</scope>
    <source>
        <strain evidence="2 3">CBS 131958</strain>
    </source>
</reference>
<dbReference type="AlphaFoldDB" id="A0A0N1NW96"/>
<protein>
    <submittedName>
        <fullName evidence="2">Uncharacterized protein</fullName>
    </submittedName>
</protein>